<evidence type="ECO:0000313" key="3">
    <source>
        <dbReference type="Proteomes" id="UP000287605"/>
    </source>
</evidence>
<evidence type="ECO:0000256" key="1">
    <source>
        <dbReference type="SAM" id="Phobius"/>
    </source>
</evidence>
<protein>
    <submittedName>
        <fullName evidence="2">Uncharacterized protein</fullName>
    </submittedName>
</protein>
<evidence type="ECO:0000313" key="2">
    <source>
        <dbReference type="EMBL" id="RSU14013.1"/>
    </source>
</evidence>
<keyword evidence="1" id="KW-1133">Transmembrane helix</keyword>
<feature type="transmembrane region" description="Helical" evidence="1">
    <location>
        <begin position="7"/>
        <end position="25"/>
    </location>
</feature>
<dbReference type="RefSeq" id="WP_126807503.1">
    <property type="nucleotide sequence ID" value="NZ_NGKA01000004.1"/>
</dbReference>
<accession>A0A430B0Y9</accession>
<reference evidence="2 3" key="1">
    <citation type="submission" date="2017-05" db="EMBL/GenBank/DDBJ databases">
        <title>Vagococcus spp. assemblies.</title>
        <authorList>
            <person name="Gulvik C.A."/>
        </authorList>
    </citation>
    <scope>NUCLEOTIDE SEQUENCE [LARGE SCALE GENOMIC DNA]</scope>
    <source>
        <strain evidence="2 3">CCUG 51432</strain>
    </source>
</reference>
<sequence>MIAIIQTLGLSFGFGLIITTLLHVLKKSRERQGLSLWQFFIGTLSLTTLGYVIIVLIDLILLLKGRNFI</sequence>
<name>A0A430B0Y9_9ENTE</name>
<proteinExistence type="predicted"/>
<feature type="transmembrane region" description="Helical" evidence="1">
    <location>
        <begin position="37"/>
        <end position="63"/>
    </location>
</feature>
<dbReference type="AlphaFoldDB" id="A0A430B0Y9"/>
<organism evidence="2 3">
    <name type="scientific">Vagococcus elongatus</name>
    <dbReference type="NCBI Taxonomy" id="180344"/>
    <lineage>
        <taxon>Bacteria</taxon>
        <taxon>Bacillati</taxon>
        <taxon>Bacillota</taxon>
        <taxon>Bacilli</taxon>
        <taxon>Lactobacillales</taxon>
        <taxon>Enterococcaceae</taxon>
        <taxon>Vagococcus</taxon>
    </lineage>
</organism>
<comment type="caution">
    <text evidence="2">The sequence shown here is derived from an EMBL/GenBank/DDBJ whole genome shotgun (WGS) entry which is preliminary data.</text>
</comment>
<dbReference type="EMBL" id="NGKA01000004">
    <property type="protein sequence ID" value="RSU14013.1"/>
    <property type="molecule type" value="Genomic_DNA"/>
</dbReference>
<keyword evidence="1" id="KW-0472">Membrane</keyword>
<keyword evidence="3" id="KW-1185">Reference proteome</keyword>
<keyword evidence="1" id="KW-0812">Transmembrane</keyword>
<gene>
    <name evidence="2" type="ORF">CBF29_03780</name>
</gene>
<dbReference type="Proteomes" id="UP000287605">
    <property type="component" value="Unassembled WGS sequence"/>
</dbReference>